<name>A0A1H9B9W5_9BACI</name>
<dbReference type="RefSeq" id="WP_177176314.1">
    <property type="nucleotide sequence ID" value="NZ_FOES01000003.1"/>
</dbReference>
<evidence type="ECO:0000313" key="2">
    <source>
        <dbReference type="EMBL" id="SEP85018.1"/>
    </source>
</evidence>
<evidence type="ECO:0000256" key="1">
    <source>
        <dbReference type="SAM" id="MobiDB-lite"/>
    </source>
</evidence>
<keyword evidence="2" id="KW-0946">Virion</keyword>
<dbReference type="Pfam" id="PF14153">
    <property type="entry name" value="Spore_coat_CotO"/>
    <property type="match status" value="1"/>
</dbReference>
<protein>
    <submittedName>
        <fullName evidence="2">Spore coat protein CotO</fullName>
    </submittedName>
</protein>
<keyword evidence="3" id="KW-1185">Reference proteome</keyword>
<evidence type="ECO:0000313" key="3">
    <source>
        <dbReference type="Proteomes" id="UP000199427"/>
    </source>
</evidence>
<accession>A0A1H9B9W5</accession>
<reference evidence="2 3" key="1">
    <citation type="submission" date="2016-10" db="EMBL/GenBank/DDBJ databases">
        <authorList>
            <person name="de Groot N.N."/>
        </authorList>
    </citation>
    <scope>NUCLEOTIDE SEQUENCE [LARGE SCALE GENOMIC DNA]</scope>
    <source>
        <strain evidence="2 3">DSM 21633</strain>
    </source>
</reference>
<feature type="region of interest" description="Disordered" evidence="1">
    <location>
        <begin position="31"/>
        <end position="54"/>
    </location>
</feature>
<dbReference type="AlphaFoldDB" id="A0A1H9B9W5"/>
<dbReference type="Proteomes" id="UP000199427">
    <property type="component" value="Unassembled WGS sequence"/>
</dbReference>
<gene>
    <name evidence="2" type="ORF">SAMN05216362_103156</name>
</gene>
<organism evidence="2 3">
    <name type="scientific">Piscibacillus halophilus</name>
    <dbReference type="NCBI Taxonomy" id="571933"/>
    <lineage>
        <taxon>Bacteria</taxon>
        <taxon>Bacillati</taxon>
        <taxon>Bacillota</taxon>
        <taxon>Bacilli</taxon>
        <taxon>Bacillales</taxon>
        <taxon>Bacillaceae</taxon>
        <taxon>Piscibacillus</taxon>
    </lineage>
</organism>
<dbReference type="STRING" id="571933.SAMN05216362_103156"/>
<keyword evidence="2" id="KW-0167">Capsid protein</keyword>
<dbReference type="InterPro" id="IPR025439">
    <property type="entry name" value="Spore_coat_CotO"/>
</dbReference>
<dbReference type="EMBL" id="FOES01000003">
    <property type="protein sequence ID" value="SEP85018.1"/>
    <property type="molecule type" value="Genomic_DNA"/>
</dbReference>
<proteinExistence type="predicted"/>
<sequence length="124" mass="14361">MEDRRTKPPLLYIDQNQNSIPEVESQSAFYSAHQKNSKEKEVKAAKRSSRSRFQSLSTQDKLEYIMNLQETLPVLKCRFLTKEGSLTGTVEKANAEKVHLIVRETPRRRIINVEDLLDIQIIGF</sequence>